<dbReference type="FunFam" id="1.10.630.10:FF:000018">
    <property type="entry name" value="Cytochrome P450 monooxygenase"/>
    <property type="match status" value="1"/>
</dbReference>
<comment type="function">
    <text evidence="8">Cytochromes P450 are a group of heme-thiolate monooxygenases. They oxidize a variety of structurally unrelated compounds, including steroids, fatty acids, and xenobiotics.</text>
</comment>
<keyword evidence="3 9" id="KW-0349">Heme</keyword>
<dbReference type="InterPro" id="IPR002397">
    <property type="entry name" value="Cyt_P450_B"/>
</dbReference>
<evidence type="ECO:0000256" key="2">
    <source>
        <dbReference type="ARBA" id="ARBA00010617"/>
    </source>
</evidence>
<evidence type="ECO:0000313" key="11">
    <source>
        <dbReference type="Proteomes" id="UP000249769"/>
    </source>
</evidence>
<name>A0A2W5FAB3_9HYPH</name>
<proteinExistence type="inferred from homology"/>
<dbReference type="PANTHER" id="PTHR46696">
    <property type="entry name" value="P450, PUTATIVE (EUROFUNG)-RELATED"/>
    <property type="match status" value="1"/>
</dbReference>
<dbReference type="InterPro" id="IPR017972">
    <property type="entry name" value="Cyt_P450_CS"/>
</dbReference>
<dbReference type="PRINTS" id="PR00359">
    <property type="entry name" value="BP450"/>
</dbReference>
<evidence type="ECO:0000256" key="9">
    <source>
        <dbReference type="RuleBase" id="RU000461"/>
    </source>
</evidence>
<comment type="cofactor">
    <cofactor evidence="1">
        <name>heme</name>
        <dbReference type="ChEBI" id="CHEBI:30413"/>
    </cofactor>
</comment>
<keyword evidence="5 9" id="KW-0560">Oxidoreductase</keyword>
<dbReference type="GO" id="GO:0016705">
    <property type="term" value="F:oxidoreductase activity, acting on paired donors, with incorporation or reduction of molecular oxygen"/>
    <property type="evidence" value="ECO:0007669"/>
    <property type="project" value="InterPro"/>
</dbReference>
<dbReference type="GO" id="GO:0004497">
    <property type="term" value="F:monooxygenase activity"/>
    <property type="evidence" value="ECO:0007669"/>
    <property type="project" value="UniProtKB-KW"/>
</dbReference>
<evidence type="ECO:0000313" key="10">
    <source>
        <dbReference type="EMBL" id="PZP53035.1"/>
    </source>
</evidence>
<dbReference type="GO" id="GO:0020037">
    <property type="term" value="F:heme binding"/>
    <property type="evidence" value="ECO:0007669"/>
    <property type="project" value="InterPro"/>
</dbReference>
<dbReference type="InterPro" id="IPR001128">
    <property type="entry name" value="Cyt_P450"/>
</dbReference>
<dbReference type="PROSITE" id="PS00086">
    <property type="entry name" value="CYTOCHROME_P450"/>
    <property type="match status" value="1"/>
</dbReference>
<dbReference type="EMBL" id="QFOL01000030">
    <property type="protein sequence ID" value="PZP53035.1"/>
    <property type="molecule type" value="Genomic_DNA"/>
</dbReference>
<evidence type="ECO:0000256" key="6">
    <source>
        <dbReference type="ARBA" id="ARBA00023004"/>
    </source>
</evidence>
<evidence type="ECO:0000256" key="1">
    <source>
        <dbReference type="ARBA" id="ARBA00001971"/>
    </source>
</evidence>
<reference evidence="10 11" key="1">
    <citation type="submission" date="2017-08" db="EMBL/GenBank/DDBJ databases">
        <title>Infants hospitalized years apart are colonized by the same room-sourced microbial strains.</title>
        <authorList>
            <person name="Brooks B."/>
            <person name="Olm M.R."/>
            <person name="Firek B.A."/>
            <person name="Baker R."/>
            <person name="Thomas B.C."/>
            <person name="Morowitz M.J."/>
            <person name="Banfield J.F."/>
        </authorList>
    </citation>
    <scope>NUCLEOTIDE SEQUENCE [LARGE SCALE GENOMIC DNA]</scope>
    <source>
        <strain evidence="10">S2_009_000_R2_73</strain>
    </source>
</reference>
<dbReference type="SUPFAM" id="SSF48264">
    <property type="entry name" value="Cytochrome P450"/>
    <property type="match status" value="1"/>
</dbReference>
<dbReference type="InterPro" id="IPR036396">
    <property type="entry name" value="Cyt_P450_sf"/>
</dbReference>
<accession>A0A2W5FAB3</accession>
<keyword evidence="4 9" id="KW-0479">Metal-binding</keyword>
<protein>
    <submittedName>
        <fullName evidence="10">Cytochrome P450</fullName>
    </submittedName>
</protein>
<dbReference type="GO" id="GO:0005506">
    <property type="term" value="F:iron ion binding"/>
    <property type="evidence" value="ECO:0007669"/>
    <property type="project" value="InterPro"/>
</dbReference>
<dbReference type="Pfam" id="PF00067">
    <property type="entry name" value="p450"/>
    <property type="match status" value="1"/>
</dbReference>
<dbReference type="PANTHER" id="PTHR46696:SF1">
    <property type="entry name" value="CYTOCHROME P450 YJIB-RELATED"/>
    <property type="match status" value="1"/>
</dbReference>
<evidence type="ECO:0000256" key="7">
    <source>
        <dbReference type="ARBA" id="ARBA00023033"/>
    </source>
</evidence>
<organism evidence="10 11">
    <name type="scientific">Agrobacterium fabrum</name>
    <dbReference type="NCBI Taxonomy" id="1176649"/>
    <lineage>
        <taxon>Bacteria</taxon>
        <taxon>Pseudomonadati</taxon>
        <taxon>Pseudomonadota</taxon>
        <taxon>Alphaproteobacteria</taxon>
        <taxon>Hyphomicrobiales</taxon>
        <taxon>Rhizobiaceae</taxon>
        <taxon>Rhizobium/Agrobacterium group</taxon>
        <taxon>Agrobacterium</taxon>
        <taxon>Agrobacterium tumefaciens complex</taxon>
    </lineage>
</organism>
<evidence type="ECO:0000256" key="8">
    <source>
        <dbReference type="ARBA" id="ARBA00043906"/>
    </source>
</evidence>
<comment type="caution">
    <text evidence="10">The sequence shown here is derived from an EMBL/GenBank/DDBJ whole genome shotgun (WGS) entry which is preliminary data.</text>
</comment>
<keyword evidence="6 9" id="KW-0408">Iron</keyword>
<evidence type="ECO:0000256" key="5">
    <source>
        <dbReference type="ARBA" id="ARBA00023002"/>
    </source>
</evidence>
<dbReference type="Gene3D" id="1.10.630.10">
    <property type="entry name" value="Cytochrome P450"/>
    <property type="match status" value="1"/>
</dbReference>
<dbReference type="Proteomes" id="UP000249769">
    <property type="component" value="Unassembled WGS sequence"/>
</dbReference>
<evidence type="ECO:0000256" key="3">
    <source>
        <dbReference type="ARBA" id="ARBA00022617"/>
    </source>
</evidence>
<evidence type="ECO:0000256" key="4">
    <source>
        <dbReference type="ARBA" id="ARBA00022723"/>
    </source>
</evidence>
<comment type="similarity">
    <text evidence="2 9">Belongs to the cytochrome P450 family.</text>
</comment>
<sequence length="394" mass="43352">MTVQSVTVGEEVHLADLFADPYPTYARLREKQPVCFVPAANRYLVTRHADIVQLERDPETFSANEAQSLMKRVMGHTMLRKDGAVHKRERVACEAALRPNVIRGHWMPVFQTIVDDLVDRMIEQGEAADLFDSFAAPCASRALAALLGLTNVPWEDLAIWSQAMMDGTGNYGNDAEIWRRSDEAAAGVDAALDEMIPYLQKNPDNSIISAMLHAADPLNREEIAANVKVIIGGGLNEPRDAIGTAVAALLENPDQRAQVEADPALWRNVFEETVRWVSPIGMYPRQTTKKVELGGTVLEEGARIGVVLASGNRDDSVFSNAATFDINREKKPHVAFGGGPHFCLGTWAARVQVGEVALPTLFRRLKDLRPGEGPVTWAGWVFRGPTSVPVQWTH</sequence>
<dbReference type="AlphaFoldDB" id="A0A2W5FAB3"/>
<gene>
    <name evidence="10" type="ORF">DI595_05015</name>
</gene>
<keyword evidence="7 9" id="KW-0503">Monooxygenase</keyword>